<proteinExistence type="predicted"/>
<accession>A0AC35GKT2</accession>
<sequence length="72" mass="8398">MCFSNAVDSKTANLVTAETAKELIKVIDTSKLENFYFFRIPLTFDFEIFKKFTQAHEKIQFDVQRLLDQSVS</sequence>
<name>A0AC35GKT2_9BILA</name>
<reference evidence="2" key="1">
    <citation type="submission" date="2022-11" db="UniProtKB">
        <authorList>
            <consortium name="WormBaseParasite"/>
        </authorList>
    </citation>
    <scope>IDENTIFICATION</scope>
</reference>
<protein>
    <submittedName>
        <fullName evidence="2">Uncharacterized protein</fullName>
    </submittedName>
</protein>
<dbReference type="WBParaSite" id="PS1159_v2.g6248.t1">
    <property type="protein sequence ID" value="PS1159_v2.g6248.t1"/>
    <property type="gene ID" value="PS1159_v2.g6248"/>
</dbReference>
<evidence type="ECO:0000313" key="1">
    <source>
        <dbReference type="Proteomes" id="UP000887580"/>
    </source>
</evidence>
<organism evidence="1 2">
    <name type="scientific">Panagrolaimus sp. PS1159</name>
    <dbReference type="NCBI Taxonomy" id="55785"/>
    <lineage>
        <taxon>Eukaryota</taxon>
        <taxon>Metazoa</taxon>
        <taxon>Ecdysozoa</taxon>
        <taxon>Nematoda</taxon>
        <taxon>Chromadorea</taxon>
        <taxon>Rhabditida</taxon>
        <taxon>Tylenchina</taxon>
        <taxon>Panagrolaimomorpha</taxon>
        <taxon>Panagrolaimoidea</taxon>
        <taxon>Panagrolaimidae</taxon>
        <taxon>Panagrolaimus</taxon>
    </lineage>
</organism>
<dbReference type="Proteomes" id="UP000887580">
    <property type="component" value="Unplaced"/>
</dbReference>
<evidence type="ECO:0000313" key="2">
    <source>
        <dbReference type="WBParaSite" id="PS1159_v2.g6248.t1"/>
    </source>
</evidence>